<protein>
    <submittedName>
        <fullName evidence="1">Uncharacterized protein</fullName>
    </submittedName>
</protein>
<organism evidence="1 2">
    <name type="scientific">Nitrosomonas marina</name>
    <dbReference type="NCBI Taxonomy" id="917"/>
    <lineage>
        <taxon>Bacteria</taxon>
        <taxon>Pseudomonadati</taxon>
        <taxon>Pseudomonadota</taxon>
        <taxon>Betaproteobacteria</taxon>
        <taxon>Nitrosomonadales</taxon>
        <taxon>Nitrosomonadaceae</taxon>
        <taxon>Nitrosomonas</taxon>
    </lineage>
</organism>
<dbReference type="AlphaFoldDB" id="A0A1I0CGT0"/>
<dbReference type="Proteomes" id="UP000199345">
    <property type="component" value="Unassembled WGS sequence"/>
</dbReference>
<dbReference type="RefSeq" id="WP_090658456.1">
    <property type="nucleotide sequence ID" value="NZ_FOIA01000014.1"/>
</dbReference>
<proteinExistence type="predicted"/>
<name>A0A1I0CGT0_9PROT</name>
<keyword evidence="2" id="KW-1185">Reference proteome</keyword>
<evidence type="ECO:0000313" key="2">
    <source>
        <dbReference type="Proteomes" id="UP000199345"/>
    </source>
</evidence>
<accession>A0A1I0CGT0</accession>
<reference evidence="2" key="1">
    <citation type="submission" date="2016-10" db="EMBL/GenBank/DDBJ databases">
        <authorList>
            <person name="Varghese N."/>
            <person name="Submissions S."/>
        </authorList>
    </citation>
    <scope>NUCLEOTIDE SEQUENCE [LARGE SCALE GENOMIC DNA]</scope>
    <source>
        <strain evidence="2">Nm71</strain>
    </source>
</reference>
<dbReference type="EMBL" id="FOIA01000014">
    <property type="protein sequence ID" value="SET18360.1"/>
    <property type="molecule type" value="Genomic_DNA"/>
</dbReference>
<evidence type="ECO:0000313" key="1">
    <source>
        <dbReference type="EMBL" id="SET18360.1"/>
    </source>
</evidence>
<sequence length="62" mass="6935">MSASLNKSIAFAYWDNYYSAISETINIIDLSGIFQVFGKKPADGIIGHELRKTGNCPRLNQR</sequence>
<gene>
    <name evidence="1" type="ORF">SAMN05216326_11484</name>
</gene>